<dbReference type="SUPFAM" id="SSF52540">
    <property type="entry name" value="P-loop containing nucleoside triphosphate hydrolases"/>
    <property type="match status" value="1"/>
</dbReference>
<keyword evidence="1 4" id="KW-0808">Transferase</keyword>
<gene>
    <name evidence="5" type="ORF">SSP0437_LOCUS531</name>
</gene>
<dbReference type="Pfam" id="PF00406">
    <property type="entry name" value="ADK"/>
    <property type="match status" value="1"/>
</dbReference>
<dbReference type="CDD" id="cd01428">
    <property type="entry name" value="ADK"/>
    <property type="match status" value="1"/>
</dbReference>
<evidence type="ECO:0000313" key="5">
    <source>
        <dbReference type="EMBL" id="CAD9286134.1"/>
    </source>
</evidence>
<dbReference type="HAMAP" id="MF_00235">
    <property type="entry name" value="Adenylate_kinase_Adk"/>
    <property type="match status" value="1"/>
</dbReference>
<dbReference type="GO" id="GO:0019205">
    <property type="term" value="F:nucleobase-containing compound kinase activity"/>
    <property type="evidence" value="ECO:0007669"/>
    <property type="project" value="InterPro"/>
</dbReference>
<reference evidence="5" key="1">
    <citation type="submission" date="2021-01" db="EMBL/GenBank/DDBJ databases">
        <authorList>
            <person name="Corre E."/>
            <person name="Pelletier E."/>
            <person name="Niang G."/>
            <person name="Scheremetjew M."/>
            <person name="Finn R."/>
            <person name="Kale V."/>
            <person name="Holt S."/>
            <person name="Cochrane G."/>
            <person name="Meng A."/>
            <person name="Brown T."/>
            <person name="Cohen L."/>
        </authorList>
    </citation>
    <scope>NUCLEOTIDE SEQUENCE</scope>
    <source>
        <strain evidence="5">ATCC 50979</strain>
    </source>
</reference>
<protein>
    <recommendedName>
        <fullName evidence="6">Adenylate kinase active site lid domain-containing protein</fullName>
    </recommendedName>
</protein>
<dbReference type="InterPro" id="IPR000850">
    <property type="entry name" value="Adenylat/UMP-CMP_kin"/>
</dbReference>
<keyword evidence="2" id="KW-0547">Nucleotide-binding</keyword>
<comment type="similarity">
    <text evidence="4">Belongs to the adenylate kinase family.</text>
</comment>
<sequence>MVNVLIFAPNGGGKGTQCGILQKKYGMTHCESGALFRANIKGGTALGSAAKAFIDKGQLVPDSITIPMMLNRLKEDDCKNGWLLDGFPRTEAQAKALVEALAVEGITLDYVIELDLDRSIAKERLTGRRVCAVDPNHPNHTAFPALMPVKGADGSLACRVCGGALSQRKDDADDSAIEQRHDIYYKDTVAAINYFKSNSSGGWKFVSVDGSRDIAEVTASILAELNVPSSGSSGASSLPLSAVAPWAILAVGAALLFVLPSGKIAAPSK</sequence>
<accession>A0A7S1Y9S0</accession>
<evidence type="ECO:0000256" key="1">
    <source>
        <dbReference type="ARBA" id="ARBA00022679"/>
    </source>
</evidence>
<evidence type="ECO:0000256" key="3">
    <source>
        <dbReference type="ARBA" id="ARBA00022777"/>
    </source>
</evidence>
<name>A0A7S1Y9S0_9EUKA</name>
<dbReference type="InterPro" id="IPR033690">
    <property type="entry name" value="Adenylat_kinase_CS"/>
</dbReference>
<dbReference type="Gene3D" id="3.40.50.300">
    <property type="entry name" value="P-loop containing nucleotide triphosphate hydrolases"/>
    <property type="match status" value="1"/>
</dbReference>
<dbReference type="EMBL" id="HBGL01000685">
    <property type="protein sequence ID" value="CAD9286134.1"/>
    <property type="molecule type" value="Transcribed_RNA"/>
</dbReference>
<dbReference type="PROSITE" id="PS00113">
    <property type="entry name" value="ADENYLATE_KINASE"/>
    <property type="match status" value="1"/>
</dbReference>
<dbReference type="InterPro" id="IPR027417">
    <property type="entry name" value="P-loop_NTPase"/>
</dbReference>
<keyword evidence="3 4" id="KW-0418">Kinase</keyword>
<dbReference type="GO" id="GO:0006139">
    <property type="term" value="P:nucleobase-containing compound metabolic process"/>
    <property type="evidence" value="ECO:0007669"/>
    <property type="project" value="InterPro"/>
</dbReference>
<evidence type="ECO:0000256" key="4">
    <source>
        <dbReference type="RuleBase" id="RU003330"/>
    </source>
</evidence>
<organism evidence="5">
    <name type="scientific">Sexangularia sp. CB-2014</name>
    <dbReference type="NCBI Taxonomy" id="1486929"/>
    <lineage>
        <taxon>Eukaryota</taxon>
        <taxon>Amoebozoa</taxon>
        <taxon>Tubulinea</taxon>
        <taxon>Elardia</taxon>
        <taxon>Arcellinida</taxon>
        <taxon>Arcellinida incertae sedis</taxon>
        <taxon>Sexangularia</taxon>
    </lineage>
</organism>
<evidence type="ECO:0000256" key="2">
    <source>
        <dbReference type="ARBA" id="ARBA00022741"/>
    </source>
</evidence>
<proteinExistence type="inferred from homology"/>
<evidence type="ECO:0008006" key="6">
    <source>
        <dbReference type="Google" id="ProtNLM"/>
    </source>
</evidence>
<dbReference type="GO" id="GO:0005524">
    <property type="term" value="F:ATP binding"/>
    <property type="evidence" value="ECO:0007669"/>
    <property type="project" value="InterPro"/>
</dbReference>
<dbReference type="PANTHER" id="PTHR23359">
    <property type="entry name" value="NUCLEOTIDE KINASE"/>
    <property type="match status" value="1"/>
</dbReference>
<dbReference type="AlphaFoldDB" id="A0A7S1Y9S0"/>
<dbReference type="PRINTS" id="PR00094">
    <property type="entry name" value="ADENYLTKNASE"/>
</dbReference>